<reference evidence="1 2" key="1">
    <citation type="submission" date="2019-03" db="EMBL/GenBank/DDBJ databases">
        <title>Single cell metagenomics reveals metabolic interactions within the superorganism composed of flagellate Streblomastix strix and complex community of Bacteroidetes bacteria on its surface.</title>
        <authorList>
            <person name="Treitli S.C."/>
            <person name="Kolisko M."/>
            <person name="Husnik F."/>
            <person name="Keeling P."/>
            <person name="Hampl V."/>
        </authorList>
    </citation>
    <scope>NUCLEOTIDE SEQUENCE [LARGE SCALE GENOMIC DNA]</scope>
    <source>
        <strain evidence="1">ST1C</strain>
    </source>
</reference>
<organism evidence="1 2">
    <name type="scientific">Streblomastix strix</name>
    <dbReference type="NCBI Taxonomy" id="222440"/>
    <lineage>
        <taxon>Eukaryota</taxon>
        <taxon>Metamonada</taxon>
        <taxon>Preaxostyla</taxon>
        <taxon>Oxymonadida</taxon>
        <taxon>Streblomastigidae</taxon>
        <taxon>Streblomastix</taxon>
    </lineage>
</organism>
<evidence type="ECO:0000313" key="1">
    <source>
        <dbReference type="EMBL" id="KAA6360958.1"/>
    </source>
</evidence>
<name>A0A5J4TRT1_9EUKA</name>
<feature type="non-terminal residue" evidence="1">
    <location>
        <position position="338"/>
    </location>
</feature>
<dbReference type="Proteomes" id="UP000324800">
    <property type="component" value="Unassembled WGS sequence"/>
</dbReference>
<proteinExistence type="predicted"/>
<accession>A0A5J4TRT1</accession>
<dbReference type="OrthoDB" id="8962680at2759"/>
<comment type="caution">
    <text evidence="1">The sequence shown here is derived from an EMBL/GenBank/DDBJ whole genome shotgun (WGS) entry which is preliminary data.</text>
</comment>
<evidence type="ECO:0000313" key="2">
    <source>
        <dbReference type="Proteomes" id="UP000324800"/>
    </source>
</evidence>
<dbReference type="AlphaFoldDB" id="A0A5J4TRT1"/>
<sequence length="338" mass="37345">MNSSRGPRVIHIGDETSVIEAIRRARRWAELHKGRGRINIPASEINIKSRGANYWQFVNRQRGQLPEGHQPAIGIRSTVNKAKVEAHPDGHLNEINGPTWHERAHIHATNANGDQIIFTFGPPSQPHGGNVVQFPGTHPEGNVVQFPGTHPEGNVVQFPGTHPQGNVVQFPGTHPQGNVVQFPVANHENIEFPGRLPIEINPRQGNVVQFPGTHPQGNVVQFPGAHHENIEFPGRLPIEINPRQGNVVQFPGDHPEGNIVQFPTVNPETGGIGGFFRKAYQKYKGALKFIERAAVTIFTINSICTSYKNVKNAEDENKFNTLMKEVAKFAVGNYGWKA</sequence>
<gene>
    <name evidence="1" type="ORF">EZS28_043515</name>
</gene>
<protein>
    <submittedName>
        <fullName evidence="1">Uncharacterized protein</fullName>
    </submittedName>
</protein>
<dbReference type="EMBL" id="SNRW01026219">
    <property type="protein sequence ID" value="KAA6360958.1"/>
    <property type="molecule type" value="Genomic_DNA"/>
</dbReference>